<dbReference type="Proteomes" id="UP000733379">
    <property type="component" value="Unassembled WGS sequence"/>
</dbReference>
<dbReference type="InterPro" id="IPR009006">
    <property type="entry name" value="Ala_racemase/Decarboxylase_C"/>
</dbReference>
<dbReference type="InterPro" id="IPR011079">
    <property type="entry name" value="Ala_racemase_C"/>
</dbReference>
<evidence type="ECO:0000256" key="2">
    <source>
        <dbReference type="ARBA" id="ARBA00022898"/>
    </source>
</evidence>
<organism evidence="6 7">
    <name type="scientific">Nocardia albiluteola</name>
    <dbReference type="NCBI Taxonomy" id="2842303"/>
    <lineage>
        <taxon>Bacteria</taxon>
        <taxon>Bacillati</taxon>
        <taxon>Actinomycetota</taxon>
        <taxon>Actinomycetes</taxon>
        <taxon>Mycobacteriales</taxon>
        <taxon>Nocardiaceae</taxon>
        <taxon>Nocardia</taxon>
    </lineage>
</organism>
<dbReference type="SMART" id="SM01005">
    <property type="entry name" value="Ala_racemase_C"/>
    <property type="match status" value="1"/>
</dbReference>
<dbReference type="GO" id="GO:0008784">
    <property type="term" value="F:alanine racemase activity"/>
    <property type="evidence" value="ECO:0007669"/>
    <property type="project" value="UniProtKB-EC"/>
</dbReference>
<gene>
    <name evidence="6" type="primary">alr</name>
    <name evidence="6" type="ORF">KO481_08460</name>
</gene>
<evidence type="ECO:0000313" key="6">
    <source>
        <dbReference type="EMBL" id="MBU3061554.1"/>
    </source>
</evidence>
<dbReference type="InterPro" id="IPR000821">
    <property type="entry name" value="Ala_racemase"/>
</dbReference>
<sequence length="385" mass="40333">MAGSVRMNSTDPQVETVVDLDAIAHNTRVLAGHAGDAAVMAVVKGDGYNHGAVRVARAALAAGAAELGVTTIPEALELRAGGIDAPILSWLNVIDADYAAAVAADIELGVSSARQLQVVADAARATGRTATVSVKVDTGLNRNGASDIEYPRLLGLLRDLAAERAVRLRAVFSHLALGDTPQHPANDMQRQRFLDAIAAAKEFGLEPEVAHLANSAAALTRPDLAFDMVRPGIALYGLSPVPEISDFGLRPAMTFQARVVLVKRVAAGEGVSYGHEWVAPRDTTVALIPAGYADGVFRSLGGRITVRIGERSYPSVGRVCMDQLVVDLGANAEGVGEGDTAVLFGGKPGDPHAQQWADLLGTIHYEIVCSPRGRVVRRYVGEGAC</sequence>
<reference evidence="6 7" key="1">
    <citation type="submission" date="2021-06" db="EMBL/GenBank/DDBJ databases">
        <title>Actinomycetes sequencing.</title>
        <authorList>
            <person name="Shan Q."/>
        </authorList>
    </citation>
    <scope>NUCLEOTIDE SEQUENCE [LARGE SCALE GENOMIC DNA]</scope>
    <source>
        <strain evidence="6 7">NEAU-G5</strain>
    </source>
</reference>
<dbReference type="InterPro" id="IPR029066">
    <property type="entry name" value="PLP-binding_barrel"/>
</dbReference>
<comment type="caution">
    <text evidence="6">The sequence shown here is derived from an EMBL/GenBank/DDBJ whole genome shotgun (WGS) entry which is preliminary data.</text>
</comment>
<comment type="catalytic activity">
    <reaction evidence="4">
        <text>L-alanine = D-alanine</text>
        <dbReference type="Rhea" id="RHEA:20249"/>
        <dbReference type="ChEBI" id="CHEBI:57416"/>
        <dbReference type="ChEBI" id="CHEBI:57972"/>
        <dbReference type="EC" id="5.1.1.1"/>
    </reaction>
</comment>
<comment type="similarity">
    <text evidence="4">Belongs to the alanine racemase family.</text>
</comment>
<dbReference type="SUPFAM" id="SSF50621">
    <property type="entry name" value="Alanine racemase C-terminal domain-like"/>
    <property type="match status" value="1"/>
</dbReference>
<feature type="binding site" evidence="4">
    <location>
        <position position="321"/>
    </location>
    <ligand>
        <name>substrate</name>
    </ligand>
</feature>
<dbReference type="SUPFAM" id="SSF51419">
    <property type="entry name" value="PLP-binding barrel"/>
    <property type="match status" value="1"/>
</dbReference>
<feature type="domain" description="Alanine racemase C-terminal" evidence="5">
    <location>
        <begin position="252"/>
        <end position="380"/>
    </location>
</feature>
<keyword evidence="7" id="KW-1185">Reference proteome</keyword>
<evidence type="ECO:0000256" key="3">
    <source>
        <dbReference type="ARBA" id="ARBA00023235"/>
    </source>
</evidence>
<dbReference type="Gene3D" id="3.20.20.10">
    <property type="entry name" value="Alanine racemase"/>
    <property type="match status" value="1"/>
</dbReference>
<protein>
    <recommendedName>
        <fullName evidence="4">Alanine racemase</fullName>
        <ecNumber evidence="4">5.1.1.1</ecNumber>
    </recommendedName>
</protein>
<dbReference type="HAMAP" id="MF_01201">
    <property type="entry name" value="Ala_racemase"/>
    <property type="match status" value="1"/>
</dbReference>
<evidence type="ECO:0000256" key="1">
    <source>
        <dbReference type="ARBA" id="ARBA00001933"/>
    </source>
</evidence>
<feature type="modified residue" description="N6-(pyridoxal phosphate)lysine" evidence="4">
    <location>
        <position position="44"/>
    </location>
</feature>
<feature type="binding site" evidence="4">
    <location>
        <position position="142"/>
    </location>
    <ligand>
        <name>substrate</name>
    </ligand>
</feature>
<dbReference type="PANTHER" id="PTHR30511">
    <property type="entry name" value="ALANINE RACEMASE"/>
    <property type="match status" value="1"/>
</dbReference>
<accession>A0ABS6AU57</accession>
<feature type="active site" description="Proton acceptor; specific for L-alanine" evidence="4">
    <location>
        <position position="273"/>
    </location>
</feature>
<comment type="pathway">
    <text evidence="4">Amino-acid biosynthesis; D-alanine biosynthesis; D-alanine from L-alanine: step 1/1.</text>
</comment>
<name>A0ABS6AU57_9NOCA</name>
<dbReference type="Pfam" id="PF00842">
    <property type="entry name" value="Ala_racemase_C"/>
    <property type="match status" value="1"/>
</dbReference>
<dbReference type="CDD" id="cd00430">
    <property type="entry name" value="PLPDE_III_AR"/>
    <property type="match status" value="1"/>
</dbReference>
<comment type="function">
    <text evidence="4">Catalyzes the interconversion of L-alanine and D-alanine. May also act on other amino acids.</text>
</comment>
<dbReference type="InterPro" id="IPR001608">
    <property type="entry name" value="Ala_racemase_N"/>
</dbReference>
<dbReference type="EMBL" id="JAHKNI010000002">
    <property type="protein sequence ID" value="MBU3061554.1"/>
    <property type="molecule type" value="Genomic_DNA"/>
</dbReference>
<feature type="active site" description="Proton acceptor; specific for D-alanine" evidence="4">
    <location>
        <position position="44"/>
    </location>
</feature>
<keyword evidence="2 4" id="KW-0663">Pyridoxal phosphate</keyword>
<evidence type="ECO:0000313" key="7">
    <source>
        <dbReference type="Proteomes" id="UP000733379"/>
    </source>
</evidence>
<evidence type="ECO:0000259" key="5">
    <source>
        <dbReference type="SMART" id="SM01005"/>
    </source>
</evidence>
<dbReference type="PANTHER" id="PTHR30511:SF0">
    <property type="entry name" value="ALANINE RACEMASE, CATABOLIC-RELATED"/>
    <property type="match status" value="1"/>
</dbReference>
<dbReference type="Pfam" id="PF01168">
    <property type="entry name" value="Ala_racemase_N"/>
    <property type="match status" value="1"/>
</dbReference>
<dbReference type="NCBIfam" id="TIGR00492">
    <property type="entry name" value="alr"/>
    <property type="match status" value="1"/>
</dbReference>
<keyword evidence="3 4" id="KW-0413">Isomerase</keyword>
<dbReference type="EC" id="5.1.1.1" evidence="4"/>
<evidence type="ECO:0000256" key="4">
    <source>
        <dbReference type="HAMAP-Rule" id="MF_01201"/>
    </source>
</evidence>
<proteinExistence type="inferred from homology"/>
<comment type="cofactor">
    <cofactor evidence="1 4">
        <name>pyridoxal 5'-phosphate</name>
        <dbReference type="ChEBI" id="CHEBI:597326"/>
    </cofactor>
</comment>
<dbReference type="PRINTS" id="PR00992">
    <property type="entry name" value="ALARACEMASE"/>
</dbReference>
<dbReference type="Gene3D" id="2.40.37.10">
    <property type="entry name" value="Lyase, Ornithine Decarboxylase, Chain A, domain 1"/>
    <property type="match status" value="1"/>
</dbReference>